<protein>
    <submittedName>
        <fullName evidence="2">Acg family FMN-binding oxidoreductase</fullName>
    </submittedName>
</protein>
<dbReference type="InterPro" id="IPR000415">
    <property type="entry name" value="Nitroreductase-like"/>
</dbReference>
<dbReference type="PANTHER" id="PTHR23026:SF123">
    <property type="entry name" value="NAD(P)H NITROREDUCTASE RV3131-RELATED"/>
    <property type="match status" value="1"/>
</dbReference>
<organism evidence="2 3">
    <name type="scientific">Pseudonocardia benzenivorans</name>
    <dbReference type="NCBI Taxonomy" id="228005"/>
    <lineage>
        <taxon>Bacteria</taxon>
        <taxon>Bacillati</taxon>
        <taxon>Actinomycetota</taxon>
        <taxon>Actinomycetes</taxon>
        <taxon>Pseudonocardiales</taxon>
        <taxon>Pseudonocardiaceae</taxon>
        <taxon>Pseudonocardia</taxon>
    </lineage>
</organism>
<evidence type="ECO:0000313" key="2">
    <source>
        <dbReference type="EMBL" id="MFD1234705.1"/>
    </source>
</evidence>
<dbReference type="SUPFAM" id="SSF55469">
    <property type="entry name" value="FMN-dependent nitroreductase-like"/>
    <property type="match status" value="2"/>
</dbReference>
<reference evidence="3" key="1">
    <citation type="journal article" date="2019" name="Int. J. Syst. Evol. Microbiol.">
        <title>The Global Catalogue of Microorganisms (GCM) 10K type strain sequencing project: providing services to taxonomists for standard genome sequencing and annotation.</title>
        <authorList>
            <consortium name="The Broad Institute Genomics Platform"/>
            <consortium name="The Broad Institute Genome Sequencing Center for Infectious Disease"/>
            <person name="Wu L."/>
            <person name="Ma J."/>
        </authorList>
    </citation>
    <scope>NUCLEOTIDE SEQUENCE [LARGE SCALE GENOMIC DNA]</scope>
    <source>
        <strain evidence="3">CCUG 49018</strain>
    </source>
</reference>
<accession>A0ABW3VJ45</accession>
<evidence type="ECO:0000313" key="3">
    <source>
        <dbReference type="Proteomes" id="UP001597182"/>
    </source>
</evidence>
<name>A0ABW3VJ45_9PSEU</name>
<dbReference type="PANTHER" id="PTHR23026">
    <property type="entry name" value="NADPH NITROREDUCTASE"/>
    <property type="match status" value="1"/>
</dbReference>
<dbReference type="InterPro" id="IPR050627">
    <property type="entry name" value="Nitroreductase/BluB"/>
</dbReference>
<gene>
    <name evidence="2" type="ORF">ACFQ34_15550</name>
</gene>
<keyword evidence="3" id="KW-1185">Reference proteome</keyword>
<dbReference type="Gene3D" id="3.40.109.10">
    <property type="entry name" value="NADH Oxidase"/>
    <property type="match status" value="1"/>
</dbReference>
<evidence type="ECO:0000256" key="1">
    <source>
        <dbReference type="SAM" id="MobiDB-lite"/>
    </source>
</evidence>
<comment type="caution">
    <text evidence="2">The sequence shown here is derived from an EMBL/GenBank/DDBJ whole genome shotgun (WGS) entry which is preliminary data.</text>
</comment>
<sequence length="325" mass="34256">MLDTRDAATVRAAVGLACMAPSVHNSQPWRWLVGPASLHLHADLGRWLQVTDPDGRDLVMSCGAALHHLRVALVAAGRHAVVHRLPNPADGDHLAAVELRADGRPDTETDIGLASAIPVRRSDRRRFSTWPVPPAFLDELVAAAAANGARLTPVEPADHAAVLRAIRDAGLAQESLPGYSTELAMWSGGLVGPDGVPAANLPADPGAAGPAVRHFTPGVLEERYPDVDDGAQLLIIATSSDDPLSWLRAGEALSAVSLRAVVQGLASCPLSTPMEVTRTRLALRDDVLGGTSVPQLVLRVGWPPSGELPRTPRRPVSDVLTTVED</sequence>
<feature type="region of interest" description="Disordered" evidence="1">
    <location>
        <begin position="302"/>
        <end position="325"/>
    </location>
</feature>
<dbReference type="Proteomes" id="UP001597182">
    <property type="component" value="Unassembled WGS sequence"/>
</dbReference>
<dbReference type="EMBL" id="JBHTMB010000140">
    <property type="protein sequence ID" value="MFD1234705.1"/>
    <property type="molecule type" value="Genomic_DNA"/>
</dbReference>
<proteinExistence type="predicted"/>
<dbReference type="RefSeq" id="WP_346091332.1">
    <property type="nucleotide sequence ID" value="NZ_BAABKS010000022.1"/>
</dbReference>
<dbReference type="NCBIfam" id="NF047509">
    <property type="entry name" value="Rv3131_FMN_oxido"/>
    <property type="match status" value="1"/>
</dbReference>